<dbReference type="PROSITE" id="PS50110">
    <property type="entry name" value="RESPONSE_REGULATORY"/>
    <property type="match status" value="1"/>
</dbReference>
<reference evidence="9" key="2">
    <citation type="journal article" date="2021" name="PeerJ">
        <title>Extensive microbial diversity within the chicken gut microbiome revealed by metagenomics and culture.</title>
        <authorList>
            <person name="Gilroy R."/>
            <person name="Ravi A."/>
            <person name="Getino M."/>
            <person name="Pursley I."/>
            <person name="Horton D.L."/>
            <person name="Alikhan N.F."/>
            <person name="Baker D."/>
            <person name="Gharbi K."/>
            <person name="Hall N."/>
            <person name="Watson M."/>
            <person name="Adriaenssens E.M."/>
            <person name="Foster-Nyarko E."/>
            <person name="Jarju S."/>
            <person name="Secka A."/>
            <person name="Antonio M."/>
            <person name="Oren A."/>
            <person name="Chaudhuri R.R."/>
            <person name="La Ragione R."/>
            <person name="Hildebrand F."/>
            <person name="Pallen M.J."/>
        </authorList>
    </citation>
    <scope>NUCLEOTIDE SEQUENCE</scope>
    <source>
        <strain evidence="9">ChiSxjej1B13-7958</strain>
    </source>
</reference>
<dbReference type="AlphaFoldDB" id="A0A9D1DE64"/>
<feature type="domain" description="Response regulatory" evidence="8">
    <location>
        <begin position="7"/>
        <end position="124"/>
    </location>
</feature>
<reference evidence="9" key="1">
    <citation type="submission" date="2020-10" db="EMBL/GenBank/DDBJ databases">
        <authorList>
            <person name="Gilroy R."/>
        </authorList>
    </citation>
    <scope>NUCLEOTIDE SEQUENCE</scope>
    <source>
        <strain evidence="9">ChiSxjej1B13-7958</strain>
    </source>
</reference>
<gene>
    <name evidence="9" type="ORF">IAB89_05195</name>
</gene>
<comment type="caution">
    <text evidence="9">The sequence shown here is derived from an EMBL/GenBank/DDBJ whole genome shotgun (WGS) entry which is preliminary data.</text>
</comment>
<evidence type="ECO:0000256" key="6">
    <source>
        <dbReference type="PROSITE-ProRule" id="PRU00169"/>
    </source>
</evidence>
<dbReference type="Pfam" id="PF12833">
    <property type="entry name" value="HTH_18"/>
    <property type="match status" value="1"/>
</dbReference>
<evidence type="ECO:0000259" key="7">
    <source>
        <dbReference type="PROSITE" id="PS01124"/>
    </source>
</evidence>
<evidence type="ECO:0000256" key="4">
    <source>
        <dbReference type="ARBA" id="ARBA00023163"/>
    </source>
</evidence>
<feature type="domain" description="HTH araC/xylS-type" evidence="7">
    <location>
        <begin position="348"/>
        <end position="446"/>
    </location>
</feature>
<evidence type="ECO:0000256" key="3">
    <source>
        <dbReference type="ARBA" id="ARBA00023125"/>
    </source>
</evidence>
<evidence type="ECO:0000313" key="10">
    <source>
        <dbReference type="Proteomes" id="UP000824242"/>
    </source>
</evidence>
<evidence type="ECO:0000259" key="8">
    <source>
        <dbReference type="PROSITE" id="PS50110"/>
    </source>
</evidence>
<keyword evidence="2" id="KW-0805">Transcription regulation</keyword>
<evidence type="ECO:0000256" key="1">
    <source>
        <dbReference type="ARBA" id="ARBA00018672"/>
    </source>
</evidence>
<dbReference type="InterPro" id="IPR018062">
    <property type="entry name" value="HTH_AraC-typ_CS"/>
</dbReference>
<evidence type="ECO:0000313" key="9">
    <source>
        <dbReference type="EMBL" id="HIR47040.1"/>
    </source>
</evidence>
<comment type="function">
    <text evidence="5">May play the central regulatory role in sporulation. It may be an element of the effector pathway responsible for the activation of sporulation genes in response to nutritional stress. Spo0A may act in concert with spo0H (a sigma factor) to control the expression of some genes that are critical to the sporulation process.</text>
</comment>
<keyword evidence="4" id="KW-0804">Transcription</keyword>
<dbReference type="InterPro" id="IPR009057">
    <property type="entry name" value="Homeodomain-like_sf"/>
</dbReference>
<dbReference type="Proteomes" id="UP000824242">
    <property type="component" value="Unassembled WGS sequence"/>
</dbReference>
<dbReference type="InterPro" id="IPR001789">
    <property type="entry name" value="Sig_transdc_resp-reg_receiver"/>
</dbReference>
<keyword evidence="3" id="KW-0238">DNA-binding</keyword>
<accession>A0A9D1DE64</accession>
<dbReference type="Pfam" id="PF00072">
    <property type="entry name" value="Response_reg"/>
    <property type="match status" value="1"/>
</dbReference>
<dbReference type="SMART" id="SM00342">
    <property type="entry name" value="HTH_ARAC"/>
    <property type="match status" value="1"/>
</dbReference>
<dbReference type="PROSITE" id="PS01124">
    <property type="entry name" value="HTH_ARAC_FAMILY_2"/>
    <property type="match status" value="1"/>
</dbReference>
<protein>
    <recommendedName>
        <fullName evidence="1">Stage 0 sporulation protein A homolog</fullName>
    </recommendedName>
</protein>
<organism evidence="9 10">
    <name type="scientific">Candidatus Caccousia avicola</name>
    <dbReference type="NCBI Taxonomy" id="2840721"/>
    <lineage>
        <taxon>Bacteria</taxon>
        <taxon>Bacillati</taxon>
        <taxon>Bacillota</taxon>
        <taxon>Clostridia</taxon>
        <taxon>Eubacteriales</taxon>
        <taxon>Oscillospiraceae</taxon>
        <taxon>Oscillospiraceae incertae sedis</taxon>
        <taxon>Candidatus Caccousia</taxon>
    </lineage>
</organism>
<dbReference type="PROSITE" id="PS00041">
    <property type="entry name" value="HTH_ARAC_FAMILY_1"/>
    <property type="match status" value="1"/>
</dbReference>
<dbReference type="GO" id="GO:0003700">
    <property type="term" value="F:DNA-binding transcription factor activity"/>
    <property type="evidence" value="ECO:0007669"/>
    <property type="project" value="InterPro"/>
</dbReference>
<evidence type="ECO:0000256" key="2">
    <source>
        <dbReference type="ARBA" id="ARBA00023015"/>
    </source>
</evidence>
<sequence length="459" mass="52368">MLEEAKRIVLVDDEPGVLESIQTGIDWKKLGTRICGAFTDGQKALDYIEENPVDILITDITMPTFNGLELCTRVQALRPEVKFIIISGYADFAYAQKSIRFGALGYCLKPVDYEELQGYIRKAVQPSSNGQDCDPELVEALYENDIPRLRRILESEGLEEPIYTAVSIGRTPLKQLFDGLCQPLGYHEHLYLFRQPPREISEKMLEDSDVDGISVSTLPVEFADLQSTVFQNLYDSCQFFFHRESRVFRTHAAYLEGVQQEIAPLLYQPAALRALLFSWSDQLSHISQALDIYNYIFCQLGIDLEIYSYQQLLSTYRSYEEMVAGILEAMTPDVEKEINEGGYSRGFLKIIKYIHENYSTDISTADIAREFNMNPSYVSQLFKKETGNTIVKYLTSLRMQKAEELLQNTDLPVSAISDACGFNDYFYFIKLFKKHTSCSPSQYRRKLAGDPDGAEDSKE</sequence>
<dbReference type="GO" id="GO:0000160">
    <property type="term" value="P:phosphorelay signal transduction system"/>
    <property type="evidence" value="ECO:0007669"/>
    <property type="project" value="InterPro"/>
</dbReference>
<dbReference type="SUPFAM" id="SSF46689">
    <property type="entry name" value="Homeodomain-like"/>
    <property type="match status" value="2"/>
</dbReference>
<evidence type="ECO:0000256" key="5">
    <source>
        <dbReference type="ARBA" id="ARBA00024867"/>
    </source>
</evidence>
<name>A0A9D1DE64_9FIRM</name>
<dbReference type="Gene3D" id="3.40.50.2300">
    <property type="match status" value="1"/>
</dbReference>
<dbReference type="Gene3D" id="1.10.10.60">
    <property type="entry name" value="Homeodomain-like"/>
    <property type="match status" value="2"/>
</dbReference>
<dbReference type="PANTHER" id="PTHR43280">
    <property type="entry name" value="ARAC-FAMILY TRANSCRIPTIONAL REGULATOR"/>
    <property type="match status" value="1"/>
</dbReference>
<dbReference type="EMBL" id="DVGZ01000052">
    <property type="protein sequence ID" value="HIR47040.1"/>
    <property type="molecule type" value="Genomic_DNA"/>
</dbReference>
<dbReference type="GO" id="GO:0043565">
    <property type="term" value="F:sequence-specific DNA binding"/>
    <property type="evidence" value="ECO:0007669"/>
    <property type="project" value="InterPro"/>
</dbReference>
<dbReference type="CDD" id="cd17536">
    <property type="entry name" value="REC_YesN-like"/>
    <property type="match status" value="1"/>
</dbReference>
<feature type="modified residue" description="4-aspartylphosphate" evidence="6">
    <location>
        <position position="59"/>
    </location>
</feature>
<dbReference type="SUPFAM" id="SSF52172">
    <property type="entry name" value="CheY-like"/>
    <property type="match status" value="1"/>
</dbReference>
<dbReference type="PANTHER" id="PTHR43280:SF34">
    <property type="entry name" value="ARAC-FAMILY TRANSCRIPTIONAL REGULATOR"/>
    <property type="match status" value="1"/>
</dbReference>
<proteinExistence type="predicted"/>
<keyword evidence="6" id="KW-0597">Phosphoprotein</keyword>
<dbReference type="SMART" id="SM00448">
    <property type="entry name" value="REC"/>
    <property type="match status" value="1"/>
</dbReference>
<dbReference type="InterPro" id="IPR018060">
    <property type="entry name" value="HTH_AraC"/>
</dbReference>
<dbReference type="InterPro" id="IPR011006">
    <property type="entry name" value="CheY-like_superfamily"/>
</dbReference>